<dbReference type="GO" id="GO:0005737">
    <property type="term" value="C:cytoplasm"/>
    <property type="evidence" value="ECO:0007669"/>
    <property type="project" value="TreeGrafter"/>
</dbReference>
<organism evidence="3 4">
    <name type="scientific">Furculomyces boomerangus</name>
    <dbReference type="NCBI Taxonomy" id="61424"/>
    <lineage>
        <taxon>Eukaryota</taxon>
        <taxon>Fungi</taxon>
        <taxon>Fungi incertae sedis</taxon>
        <taxon>Zoopagomycota</taxon>
        <taxon>Kickxellomycotina</taxon>
        <taxon>Harpellomycetes</taxon>
        <taxon>Harpellales</taxon>
        <taxon>Harpellaceae</taxon>
        <taxon>Furculomyces</taxon>
    </lineage>
</organism>
<dbReference type="PANTHER" id="PTHR13847:SF279">
    <property type="entry name" value="FAD DEPENDENT OXIDOREDUCTASE DOMAIN-CONTAINING PROTEIN-RELATED"/>
    <property type="match status" value="1"/>
</dbReference>
<reference evidence="3 4" key="1">
    <citation type="journal article" date="2018" name="MBio">
        <title>Comparative Genomics Reveals the Core Gene Toolbox for the Fungus-Insect Symbiosis.</title>
        <authorList>
            <person name="Wang Y."/>
            <person name="Stata M."/>
            <person name="Wang W."/>
            <person name="Stajich J.E."/>
            <person name="White M.M."/>
            <person name="Moncalvo J.M."/>
        </authorList>
    </citation>
    <scope>NUCLEOTIDE SEQUENCE [LARGE SCALE GENOMIC DNA]</scope>
    <source>
        <strain evidence="3 4">AUS-77-4</strain>
    </source>
</reference>
<evidence type="ECO:0000313" key="4">
    <source>
        <dbReference type="Proteomes" id="UP000245699"/>
    </source>
</evidence>
<dbReference type="EMBL" id="MBFT01000441">
    <property type="protein sequence ID" value="PVU91141.1"/>
    <property type="molecule type" value="Genomic_DNA"/>
</dbReference>
<comment type="caution">
    <text evidence="3">The sequence shown here is derived from an EMBL/GenBank/DDBJ whole genome shotgun (WGS) entry which is preliminary data.</text>
</comment>
<proteinExistence type="predicted"/>
<dbReference type="SUPFAM" id="SSF51905">
    <property type="entry name" value="FAD/NAD(P)-binding domain"/>
    <property type="match status" value="1"/>
</dbReference>
<feature type="domain" description="FAD dependent oxidoreductase" evidence="2">
    <location>
        <begin position="40"/>
        <end position="445"/>
    </location>
</feature>
<dbReference type="Gene3D" id="3.30.9.10">
    <property type="entry name" value="D-Amino Acid Oxidase, subunit A, domain 2"/>
    <property type="match status" value="1"/>
</dbReference>
<dbReference type="Pfam" id="PF01266">
    <property type="entry name" value="DAO"/>
    <property type="match status" value="1"/>
</dbReference>
<dbReference type="Gene3D" id="3.50.50.60">
    <property type="entry name" value="FAD/NAD(P)-binding domain"/>
    <property type="match status" value="1"/>
</dbReference>
<keyword evidence="4" id="KW-1185">Reference proteome</keyword>
<dbReference type="OrthoDB" id="429143at2759"/>
<accession>A0A2T9YFM0</accession>
<sequence length="543" mass="60785">MGLFERDPGLPSKNPSRSAWLDENPLKNYRHSDSLPSYSDVVIIGSGFSGASTSYHLLVDPRTRLSNIRRSADQPLSDGKLVTLLEAREACSGATGRNGGHLIPANYRDFIADTEAFNSPMRVAAIRYMEQIGALEVRNFIIENKIDCEFRFEGNLQVYSTQADFDHALKNLEAARSWGIGGQQVYTRQDLQNLFGPNENFGGIKIPGGQVFPAKLIWFMLFQAINAGLNLYTNTPVTKVALATREERQNLPSNVQNGNLWCVTTESGEKIYTSKVVHATNAYASHILPDYRTHIFPVRAQVLSPAAEYTNNRLFPFGLSLRHGLEYAIQRDYPNGALILGGRRTSSKSLEVDTADDSVVNPNLSRDLREDFKKPEFSHLGLDPQNLYNVREWTGIMGFSDDTLPYVGEVVTRSGETLEGQYILAGFTGHGMPKCFRCGREIARLIKESFMTPEEIRNIKYNSNQSVNPASFEAIIERSQIYNPTSAVNQIDSSLWASIGTTNADTWDFPILKVMHPTPDRMRTVNTSTWKNRDIIPDLQSNL</sequence>
<evidence type="ECO:0000313" key="3">
    <source>
        <dbReference type="EMBL" id="PVU91141.1"/>
    </source>
</evidence>
<gene>
    <name evidence="3" type="ORF">BB559_004279</name>
</gene>
<protein>
    <recommendedName>
        <fullName evidence="2">FAD dependent oxidoreductase domain-containing protein</fullName>
    </recommendedName>
</protein>
<dbReference type="InterPro" id="IPR036188">
    <property type="entry name" value="FAD/NAD-bd_sf"/>
</dbReference>
<name>A0A2T9YFM0_9FUNG</name>
<dbReference type="Proteomes" id="UP000245699">
    <property type="component" value="Unassembled WGS sequence"/>
</dbReference>
<dbReference type="InterPro" id="IPR006076">
    <property type="entry name" value="FAD-dep_OxRdtase"/>
</dbReference>
<dbReference type="STRING" id="61424.A0A2T9YFM0"/>
<feature type="region of interest" description="Disordered" evidence="1">
    <location>
        <begin position="1"/>
        <end position="20"/>
    </location>
</feature>
<dbReference type="PANTHER" id="PTHR13847">
    <property type="entry name" value="SARCOSINE DEHYDROGENASE-RELATED"/>
    <property type="match status" value="1"/>
</dbReference>
<evidence type="ECO:0000259" key="2">
    <source>
        <dbReference type="Pfam" id="PF01266"/>
    </source>
</evidence>
<dbReference type="AlphaFoldDB" id="A0A2T9YFM0"/>
<evidence type="ECO:0000256" key="1">
    <source>
        <dbReference type="SAM" id="MobiDB-lite"/>
    </source>
</evidence>